<dbReference type="Proteomes" id="UP000004095">
    <property type="component" value="Unassembled WGS sequence"/>
</dbReference>
<dbReference type="GO" id="GO:0009307">
    <property type="term" value="P:DNA restriction-modification system"/>
    <property type="evidence" value="ECO:0007669"/>
    <property type="project" value="InterPro"/>
</dbReference>
<dbReference type="InterPro" id="IPR012327">
    <property type="entry name" value="MeTrfase_D12"/>
</dbReference>
<dbReference type="GO" id="GO:0006298">
    <property type="term" value="P:mismatch repair"/>
    <property type="evidence" value="ECO:0007669"/>
    <property type="project" value="TreeGrafter"/>
</dbReference>
<keyword evidence="2" id="KW-0808">Transferase</keyword>
<accession>A1ZJZ3</accession>
<dbReference type="eggNOG" id="COG0338">
    <property type="taxonomic scope" value="Bacteria"/>
</dbReference>
<dbReference type="Pfam" id="PF02086">
    <property type="entry name" value="MethyltransfD12"/>
    <property type="match status" value="1"/>
</dbReference>
<proteinExistence type="predicted"/>
<sequence>MNDLNGEVINFYQTAKTQFEALQARIKASLHSKKLYDDALVIYKHPHLFSEVDRAWAFWLTTNQSFTSNIGAGWSYSKKRNQSAKTSFYKRERFAHCYTERLEFVSLDCRNALEVIQKRDTKESFFYVDPPYFNANQ</sequence>
<organism evidence="4 5">
    <name type="scientific">Microscilla marina ATCC 23134</name>
    <dbReference type="NCBI Taxonomy" id="313606"/>
    <lineage>
        <taxon>Bacteria</taxon>
        <taxon>Pseudomonadati</taxon>
        <taxon>Bacteroidota</taxon>
        <taxon>Cytophagia</taxon>
        <taxon>Cytophagales</taxon>
        <taxon>Microscillaceae</taxon>
        <taxon>Microscilla</taxon>
    </lineage>
</organism>
<dbReference type="InterPro" id="IPR029063">
    <property type="entry name" value="SAM-dependent_MTases_sf"/>
</dbReference>
<dbReference type="AlphaFoldDB" id="A1ZJZ3"/>
<keyword evidence="1" id="KW-0489">Methyltransferase</keyword>
<dbReference type="SUPFAM" id="SSF53335">
    <property type="entry name" value="S-adenosyl-L-methionine-dependent methyltransferases"/>
    <property type="match status" value="1"/>
</dbReference>
<evidence type="ECO:0000256" key="3">
    <source>
        <dbReference type="ARBA" id="ARBA00022691"/>
    </source>
</evidence>
<keyword evidence="5" id="KW-1185">Reference proteome</keyword>
<dbReference type="GO" id="GO:0009007">
    <property type="term" value="F:site-specific DNA-methyltransferase (adenine-specific) activity"/>
    <property type="evidence" value="ECO:0007669"/>
    <property type="project" value="UniProtKB-EC"/>
</dbReference>
<dbReference type="PANTHER" id="PTHR30481">
    <property type="entry name" value="DNA ADENINE METHYLASE"/>
    <property type="match status" value="1"/>
</dbReference>
<evidence type="ECO:0000313" key="4">
    <source>
        <dbReference type="EMBL" id="EAY29446.1"/>
    </source>
</evidence>
<evidence type="ECO:0000256" key="1">
    <source>
        <dbReference type="ARBA" id="ARBA00022603"/>
    </source>
</evidence>
<protein>
    <recommendedName>
        <fullName evidence="6">Site-specific DNA-methyltransferase (adenine-specific)</fullName>
    </recommendedName>
</protein>
<dbReference type="GO" id="GO:1904047">
    <property type="term" value="F:S-adenosyl-L-methionine binding"/>
    <property type="evidence" value="ECO:0007669"/>
    <property type="project" value="TreeGrafter"/>
</dbReference>
<gene>
    <name evidence="4" type="ORF">M23134_01506</name>
</gene>
<evidence type="ECO:0008006" key="6">
    <source>
        <dbReference type="Google" id="ProtNLM"/>
    </source>
</evidence>
<dbReference type="GO" id="GO:0043565">
    <property type="term" value="F:sequence-specific DNA binding"/>
    <property type="evidence" value="ECO:0007669"/>
    <property type="project" value="TreeGrafter"/>
</dbReference>
<evidence type="ECO:0000313" key="5">
    <source>
        <dbReference type="Proteomes" id="UP000004095"/>
    </source>
</evidence>
<evidence type="ECO:0000256" key="2">
    <source>
        <dbReference type="ARBA" id="ARBA00022679"/>
    </source>
</evidence>
<reference evidence="4 5" key="1">
    <citation type="submission" date="2007-01" db="EMBL/GenBank/DDBJ databases">
        <authorList>
            <person name="Haygood M."/>
            <person name="Podell S."/>
            <person name="Anderson C."/>
            <person name="Hopkinson B."/>
            <person name="Roe K."/>
            <person name="Barbeau K."/>
            <person name="Gaasterland T."/>
            <person name="Ferriera S."/>
            <person name="Johnson J."/>
            <person name="Kravitz S."/>
            <person name="Beeson K."/>
            <person name="Sutton G."/>
            <person name="Rogers Y.-H."/>
            <person name="Friedman R."/>
            <person name="Frazier M."/>
            <person name="Venter J.C."/>
        </authorList>
    </citation>
    <scope>NUCLEOTIDE SEQUENCE [LARGE SCALE GENOMIC DNA]</scope>
    <source>
        <strain evidence="4 5">ATCC 23134</strain>
    </source>
</reference>
<keyword evidence="3" id="KW-0949">S-adenosyl-L-methionine</keyword>
<dbReference type="EMBL" id="AAWS01000011">
    <property type="protein sequence ID" value="EAY29446.1"/>
    <property type="molecule type" value="Genomic_DNA"/>
</dbReference>
<name>A1ZJZ3_MICM2</name>
<dbReference type="OrthoDB" id="32195at2"/>
<dbReference type="GO" id="GO:0032259">
    <property type="term" value="P:methylation"/>
    <property type="evidence" value="ECO:0007669"/>
    <property type="project" value="UniProtKB-KW"/>
</dbReference>
<comment type="caution">
    <text evidence="4">The sequence shown here is derived from an EMBL/GenBank/DDBJ whole genome shotgun (WGS) entry which is preliminary data.</text>
</comment>